<evidence type="ECO:0000259" key="3">
    <source>
        <dbReference type="Pfam" id="PF11761"/>
    </source>
</evidence>
<dbReference type="InterPro" id="IPR038029">
    <property type="entry name" value="GbiG_N_sf"/>
</dbReference>
<dbReference type="InterPro" id="IPR036518">
    <property type="entry name" value="CobE/GbiG_C_sf"/>
</dbReference>
<comment type="caution">
    <text evidence="4">The sequence shown here is derived from an EMBL/GenBank/DDBJ whole genome shotgun (WGS) entry which is preliminary data.</text>
</comment>
<dbReference type="Proteomes" id="UP000033695">
    <property type="component" value="Unassembled WGS sequence"/>
</dbReference>
<dbReference type="GO" id="GO:0009236">
    <property type="term" value="P:cobalamin biosynthetic process"/>
    <property type="evidence" value="ECO:0007669"/>
    <property type="project" value="InterPro"/>
</dbReference>
<name>A0A0F4KNX3_9LACO</name>
<dbReference type="InterPro" id="IPR002750">
    <property type="entry name" value="CobE/GbiG_C"/>
</dbReference>
<dbReference type="EMBL" id="JXBZ01000009">
    <property type="protein sequence ID" value="KJY48377.1"/>
    <property type="molecule type" value="Genomic_DNA"/>
</dbReference>
<dbReference type="Pfam" id="PF11760">
    <property type="entry name" value="CbiG_N"/>
    <property type="match status" value="1"/>
</dbReference>
<evidence type="ECO:0000259" key="1">
    <source>
        <dbReference type="Pfam" id="PF01890"/>
    </source>
</evidence>
<dbReference type="PATRIC" id="fig|1218508.4.peg.1429"/>
<dbReference type="PANTHER" id="PTHR37477">
    <property type="entry name" value="COBALT-PRECORRIN-5A HYDROLASE"/>
    <property type="match status" value="1"/>
</dbReference>
<protein>
    <submittedName>
        <fullName evidence="4">CbiG domain protein</fullName>
    </submittedName>
</protein>
<sequence length="353" mass="39351">MNKKFAIIALTSQGSKTAQQLADKLASDSNYSVQIYLPAKFTGSKVNSFNPGQFQKVMQEQFQLNDCLICIMATGIVVRSIAPMIKDKRSDPAVIVLDEKAHHIISLLSGHVGGANAWTKKISQLLNSDPVITTATDTENVQSLDMLAKSVNGWYPNFKTNTKQFNSWLAERKPILIYIEDYLRPYVSNLRGFSCIDDPTKSLSADPLVVVSDRLYPIKHEPFIQIIPQINILGIGCRKNVTNKAIQEAFMEFCCQYNLAWLSFKSLASINIKQDEAAIQYLAQTLNISSKFYAATELQRVSQYYPFSDFVFKTVGVGNVACSAADIASGQRTITSRFTKNDITFALGRLKKI</sequence>
<dbReference type="PANTHER" id="PTHR37477:SF1">
    <property type="entry name" value="COBALT-PRECORRIN-5A HYDROLASE"/>
    <property type="match status" value="1"/>
</dbReference>
<dbReference type="SUPFAM" id="SSF159664">
    <property type="entry name" value="CobE/GbiG C-terminal domain-like"/>
    <property type="match status" value="1"/>
</dbReference>
<dbReference type="Gene3D" id="3.40.50.11220">
    <property type="match status" value="1"/>
</dbReference>
<dbReference type="HOGENOM" id="CLU_028397_0_0_9"/>
<dbReference type="RefSeq" id="WP_045923264.1">
    <property type="nucleotide sequence ID" value="NZ_JBHTHW010000005.1"/>
</dbReference>
<evidence type="ECO:0000313" key="4">
    <source>
        <dbReference type="EMBL" id="KJY48377.1"/>
    </source>
</evidence>
<dbReference type="InterPro" id="IPR052553">
    <property type="entry name" value="CbiG_hydrolase"/>
</dbReference>
<evidence type="ECO:0000259" key="2">
    <source>
        <dbReference type="Pfam" id="PF11760"/>
    </source>
</evidence>
<dbReference type="Gene3D" id="3.30.420.180">
    <property type="entry name" value="CobE/GbiG C-terminal domain"/>
    <property type="match status" value="1"/>
</dbReference>
<dbReference type="Pfam" id="PF01890">
    <property type="entry name" value="CbiG_C"/>
    <property type="match status" value="1"/>
</dbReference>
<dbReference type="STRING" id="1218508.JG29_14370"/>
<feature type="domain" description="Cobalamin synthesis G N-terminal" evidence="2">
    <location>
        <begin position="57"/>
        <end position="137"/>
    </location>
</feature>
<keyword evidence="5" id="KW-1185">Reference proteome</keyword>
<dbReference type="SUPFAM" id="SSF159672">
    <property type="entry name" value="CbiG N-terminal domain-like"/>
    <property type="match status" value="1"/>
</dbReference>
<feature type="domain" description="CobE/GbiG C-terminal" evidence="1">
    <location>
        <begin position="232"/>
        <end position="347"/>
    </location>
</feature>
<dbReference type="InterPro" id="IPR021745">
    <property type="entry name" value="CbiG_mid"/>
</dbReference>
<reference evidence="4 5" key="1">
    <citation type="submission" date="2014-12" db="EMBL/GenBank/DDBJ databases">
        <title>Comparative genomics of the lactic acid bacteria isolated from the honey bee gut.</title>
        <authorList>
            <person name="Ellegaard K.M."/>
            <person name="Tamarit D."/>
            <person name="Javelind E."/>
            <person name="Olofsson T."/>
            <person name="Andersson S.G."/>
            <person name="Vasquez A."/>
        </authorList>
    </citation>
    <scope>NUCLEOTIDE SEQUENCE [LARGE SCALE GENOMIC DNA]</scope>
    <source>
        <strain evidence="4 5">Hon2</strain>
    </source>
</reference>
<dbReference type="InterPro" id="IPR021744">
    <property type="entry name" value="CbiG_N"/>
</dbReference>
<feature type="domain" description="Cobalamin biosynthesis central region" evidence="3">
    <location>
        <begin position="143"/>
        <end position="228"/>
    </location>
</feature>
<dbReference type="OrthoDB" id="9781023at2"/>
<evidence type="ECO:0000313" key="5">
    <source>
        <dbReference type="Proteomes" id="UP000033695"/>
    </source>
</evidence>
<dbReference type="AlphaFoldDB" id="A0A0F4KNX3"/>
<proteinExistence type="predicted"/>
<gene>
    <name evidence="4" type="primary">cbiG</name>
    <name evidence="4" type="ORF">JG29_14370</name>
</gene>
<organism evidence="4 5">
    <name type="scientific">Bombilactobacillus mellis</name>
    <dbReference type="NCBI Taxonomy" id="1218508"/>
    <lineage>
        <taxon>Bacteria</taxon>
        <taxon>Bacillati</taxon>
        <taxon>Bacillota</taxon>
        <taxon>Bacilli</taxon>
        <taxon>Lactobacillales</taxon>
        <taxon>Lactobacillaceae</taxon>
        <taxon>Bombilactobacillus</taxon>
    </lineage>
</organism>
<dbReference type="Pfam" id="PF11761">
    <property type="entry name" value="CbiG_mid"/>
    <property type="match status" value="1"/>
</dbReference>
<accession>A0A0F4KNX3</accession>